<name>A0A7X5Y235_9SPHN</name>
<evidence type="ECO:0000313" key="2">
    <source>
        <dbReference type="EMBL" id="NJB98031.1"/>
    </source>
</evidence>
<dbReference type="AlphaFoldDB" id="A0A7X5Y235"/>
<keyword evidence="3" id="KW-1185">Reference proteome</keyword>
<dbReference type="InterPro" id="IPR027417">
    <property type="entry name" value="P-loop_NTPase"/>
</dbReference>
<organism evidence="2 3">
    <name type="scientific">Sphingomonas trueperi</name>
    <dbReference type="NCBI Taxonomy" id="53317"/>
    <lineage>
        <taxon>Bacteria</taxon>
        <taxon>Pseudomonadati</taxon>
        <taxon>Pseudomonadota</taxon>
        <taxon>Alphaproteobacteria</taxon>
        <taxon>Sphingomonadales</taxon>
        <taxon>Sphingomonadaceae</taxon>
        <taxon>Sphingomonas</taxon>
    </lineage>
</organism>
<evidence type="ECO:0000313" key="3">
    <source>
        <dbReference type="Proteomes" id="UP000531251"/>
    </source>
</evidence>
<accession>A0A7X5Y235</accession>
<dbReference type="InterPro" id="IPR003593">
    <property type="entry name" value="AAA+_ATPase"/>
</dbReference>
<gene>
    <name evidence="2" type="ORF">GGR89_002358</name>
</gene>
<feature type="domain" description="AAA+ ATPase" evidence="1">
    <location>
        <begin position="35"/>
        <end position="220"/>
    </location>
</feature>
<dbReference type="EMBL" id="JAATJB010000006">
    <property type="protein sequence ID" value="NJB98031.1"/>
    <property type="molecule type" value="Genomic_DNA"/>
</dbReference>
<dbReference type="Gene3D" id="3.40.50.300">
    <property type="entry name" value="P-loop containing nucleotide triphosphate hydrolases"/>
    <property type="match status" value="1"/>
</dbReference>
<proteinExistence type="predicted"/>
<dbReference type="SMART" id="SM00382">
    <property type="entry name" value="AAA"/>
    <property type="match status" value="1"/>
</dbReference>
<comment type="caution">
    <text evidence="2">The sequence shown here is derived from an EMBL/GenBank/DDBJ whole genome shotgun (WGS) entry which is preliminary data.</text>
</comment>
<dbReference type="SUPFAM" id="SSF52540">
    <property type="entry name" value="P-loop containing nucleoside triphosphate hydrolases"/>
    <property type="match status" value="1"/>
</dbReference>
<evidence type="ECO:0000259" key="1">
    <source>
        <dbReference type="SMART" id="SM00382"/>
    </source>
</evidence>
<dbReference type="Proteomes" id="UP000531251">
    <property type="component" value="Unassembled WGS sequence"/>
</dbReference>
<sequence length="347" mass="38136">MSTTKPAPLKPVSLTELFATDMPKRGQLLSPWLREQESCLVWAAAGVGKTMYTLSLALAIAGGGSLMGWTSPRPRRVLLIDGEMPLDDLQERLRMLAGTIEGIDLGAAGTNLTVLARHGQSPDAIFPDFGKEEEQDANLALVRSYNPDVVILDNLSTLATVANENDTAEVQKVVKFLARLKQARIGCIVVHHANKGGQQFRGNTMLATTFEVIIGLKRDKSGDVLDTSGTTRFHLEWTKFRGRRDASVGDRAVHLADREGRLAWVSERPEDEVLEALASLIRTSRYQTQAEVGQALPSHLWPNENPPSAGWISKQFKRLKARPDIIRSGEITAHFEAAGEEPQDDEL</sequence>
<protein>
    <recommendedName>
        <fullName evidence="1">AAA+ ATPase domain-containing protein</fullName>
    </recommendedName>
</protein>
<reference evidence="2 3" key="1">
    <citation type="submission" date="2020-03" db="EMBL/GenBank/DDBJ databases">
        <title>Genomic Encyclopedia of Type Strains, Phase IV (KMG-IV): sequencing the most valuable type-strain genomes for metagenomic binning, comparative biology and taxonomic classification.</title>
        <authorList>
            <person name="Goeker M."/>
        </authorList>
    </citation>
    <scope>NUCLEOTIDE SEQUENCE [LARGE SCALE GENOMIC DNA]</scope>
    <source>
        <strain evidence="2 3">DSM 7225</strain>
    </source>
</reference>
<dbReference type="RefSeq" id="WP_164542659.1">
    <property type="nucleotide sequence ID" value="NZ_BAAADY010000007.1"/>
</dbReference>
<dbReference type="Pfam" id="PF13481">
    <property type="entry name" value="AAA_25"/>
    <property type="match status" value="1"/>
</dbReference>